<dbReference type="EMBL" id="LVVY01000100">
    <property type="protein sequence ID" value="OAM76030.1"/>
    <property type="molecule type" value="Genomic_DNA"/>
</dbReference>
<dbReference type="AlphaFoldDB" id="A0A178HU89"/>
<dbReference type="Gene3D" id="3.60.10.10">
    <property type="entry name" value="Endonuclease/exonuclease/phosphatase"/>
    <property type="match status" value="1"/>
</dbReference>
<dbReference type="Proteomes" id="UP000078389">
    <property type="component" value="Unassembled WGS sequence"/>
</dbReference>
<name>A0A178HU89_9HYPH</name>
<dbReference type="STRING" id="1770058.A3840_13660"/>
<feature type="domain" description="Endonuclease/exonuclease/phosphatase" evidence="2">
    <location>
        <begin position="92"/>
        <end position="290"/>
    </location>
</feature>
<evidence type="ECO:0000256" key="1">
    <source>
        <dbReference type="SAM" id="Phobius"/>
    </source>
</evidence>
<evidence type="ECO:0000259" key="2">
    <source>
        <dbReference type="Pfam" id="PF03372"/>
    </source>
</evidence>
<comment type="caution">
    <text evidence="3">The sequence shown here is derived from an EMBL/GenBank/DDBJ whole genome shotgun (WGS) entry which is preliminary data.</text>
</comment>
<reference evidence="3 4" key="1">
    <citation type="submission" date="2016-03" db="EMBL/GenBank/DDBJ databases">
        <title>Genome sequencing of Devosia sp. S37.</title>
        <authorList>
            <person name="Mohd Nor M."/>
        </authorList>
    </citation>
    <scope>NUCLEOTIDE SEQUENCE [LARGE SCALE GENOMIC DNA]</scope>
    <source>
        <strain evidence="3 4">S37</strain>
    </source>
</reference>
<dbReference type="Pfam" id="PF03372">
    <property type="entry name" value="Exo_endo_phos"/>
    <property type="match status" value="1"/>
</dbReference>
<dbReference type="SUPFAM" id="SSF56219">
    <property type="entry name" value="DNase I-like"/>
    <property type="match status" value="1"/>
</dbReference>
<sequence length="303" mass="33001">MAVSAILIVVLLVVSVSPGLPGELLLQSLRFHLIAVGLGLALLAMVFGARWRGLLVLLVVLASLAHGALFVWDFYARRTPMAAPPAAQFRFLSFNVLTGNRQAEALVDAVLADPPDVMLVMETPGIEPYLERLADVFPYSVGCARTETCDTSLHSRFPIENASVRQLPPFEHERMVIGQMMIEGQALTIAGVHLSKPYFDQASWIELHHINEILSDIEGPLLLAGDFNAAPWTEPVALLAERQQLAPGPWAPATWPVRLGPLGVPIDNAFTRGNVRLLTLEAGESYGSNHRPLWADVAIYPAP</sequence>
<protein>
    <recommendedName>
        <fullName evidence="2">Endonuclease/exonuclease/phosphatase domain-containing protein</fullName>
    </recommendedName>
</protein>
<keyword evidence="4" id="KW-1185">Reference proteome</keyword>
<keyword evidence="1" id="KW-0812">Transmembrane</keyword>
<evidence type="ECO:0000313" key="3">
    <source>
        <dbReference type="EMBL" id="OAM76030.1"/>
    </source>
</evidence>
<keyword evidence="1" id="KW-0472">Membrane</keyword>
<evidence type="ECO:0000313" key="4">
    <source>
        <dbReference type="Proteomes" id="UP000078389"/>
    </source>
</evidence>
<dbReference type="GO" id="GO:0003824">
    <property type="term" value="F:catalytic activity"/>
    <property type="evidence" value="ECO:0007669"/>
    <property type="project" value="InterPro"/>
</dbReference>
<dbReference type="InterPro" id="IPR036691">
    <property type="entry name" value="Endo/exonu/phosph_ase_sf"/>
</dbReference>
<organism evidence="3 4">
    <name type="scientific">Devosia elaeis</name>
    <dbReference type="NCBI Taxonomy" id="1770058"/>
    <lineage>
        <taxon>Bacteria</taxon>
        <taxon>Pseudomonadati</taxon>
        <taxon>Pseudomonadota</taxon>
        <taxon>Alphaproteobacteria</taxon>
        <taxon>Hyphomicrobiales</taxon>
        <taxon>Devosiaceae</taxon>
        <taxon>Devosia</taxon>
    </lineage>
</organism>
<keyword evidence="1" id="KW-1133">Transmembrane helix</keyword>
<gene>
    <name evidence="3" type="ORF">A3840_13660</name>
</gene>
<feature type="transmembrane region" description="Helical" evidence="1">
    <location>
        <begin position="54"/>
        <end position="75"/>
    </location>
</feature>
<dbReference type="InterPro" id="IPR005135">
    <property type="entry name" value="Endo/exonuclease/phosphatase"/>
</dbReference>
<proteinExistence type="predicted"/>
<feature type="transmembrane region" description="Helical" evidence="1">
    <location>
        <begin position="29"/>
        <end position="47"/>
    </location>
</feature>
<accession>A0A178HU89</accession>